<feature type="region of interest" description="Disordered" evidence="1">
    <location>
        <begin position="1"/>
        <end position="112"/>
    </location>
</feature>
<evidence type="ECO:0000256" key="1">
    <source>
        <dbReference type="SAM" id="MobiDB-lite"/>
    </source>
</evidence>
<dbReference type="VEuPathDB" id="FungiDB:PV10_07088"/>
<sequence>MKVSPGRYQVVRKVKDRQAERVRSRADSTVDSTSSSGSEYDSEDEILEALPRHKTTTLEDYPRHQTQHASHSHPHDQVSIPVSEDHFESSVEVQRSRSGRRVSHHSSSSSSFFSTIFGSWSSTSRTSRETRISINHSEHRGSPKPHVPVHEPAKRERVRVVGLPEYEAIPVIKEEVKVERVRREGHDDFEEHKPLHRRGRRFGEHGKYDKEMDAYVFTRVPKLARFDF</sequence>
<feature type="compositionally biased region" description="Basic and acidic residues" evidence="1">
    <location>
        <begin position="16"/>
        <end position="28"/>
    </location>
</feature>
<organism evidence="2 3">
    <name type="scientific">Exophiala mesophila</name>
    <name type="common">Black yeast-like fungus</name>
    <dbReference type="NCBI Taxonomy" id="212818"/>
    <lineage>
        <taxon>Eukaryota</taxon>
        <taxon>Fungi</taxon>
        <taxon>Dikarya</taxon>
        <taxon>Ascomycota</taxon>
        <taxon>Pezizomycotina</taxon>
        <taxon>Eurotiomycetes</taxon>
        <taxon>Chaetothyriomycetidae</taxon>
        <taxon>Chaetothyriales</taxon>
        <taxon>Herpotrichiellaceae</taxon>
        <taxon>Exophiala</taxon>
    </lineage>
</organism>
<gene>
    <name evidence="2" type="ORF">PV10_07088</name>
</gene>
<name>A0A0D1Z4J3_EXOME</name>
<dbReference type="GeneID" id="27324933"/>
<proteinExistence type="predicted"/>
<evidence type="ECO:0000313" key="3">
    <source>
        <dbReference type="Proteomes" id="UP000054302"/>
    </source>
</evidence>
<feature type="compositionally biased region" description="Low complexity" evidence="1">
    <location>
        <begin position="29"/>
        <end position="39"/>
    </location>
</feature>
<dbReference type="EMBL" id="KN847524">
    <property type="protein sequence ID" value="KIV89707.1"/>
    <property type="molecule type" value="Genomic_DNA"/>
</dbReference>
<dbReference type="HOGENOM" id="CLU_1214770_0_0_1"/>
<keyword evidence="3" id="KW-1185">Reference proteome</keyword>
<evidence type="ECO:0000313" key="2">
    <source>
        <dbReference type="EMBL" id="KIV89707.1"/>
    </source>
</evidence>
<dbReference type="AlphaFoldDB" id="A0A0D1Z4J3"/>
<accession>A0A0D1Z4J3</accession>
<dbReference type="RefSeq" id="XP_016221281.1">
    <property type="nucleotide sequence ID" value="XM_016371949.1"/>
</dbReference>
<protein>
    <submittedName>
        <fullName evidence="2">Uncharacterized protein</fullName>
    </submittedName>
</protein>
<dbReference type="Proteomes" id="UP000054302">
    <property type="component" value="Unassembled WGS sequence"/>
</dbReference>
<reference evidence="2 3" key="1">
    <citation type="submission" date="2015-01" db="EMBL/GenBank/DDBJ databases">
        <title>The Genome Sequence of Exophiala mesophila CBS40295.</title>
        <authorList>
            <consortium name="The Broad Institute Genomics Platform"/>
            <person name="Cuomo C."/>
            <person name="de Hoog S."/>
            <person name="Gorbushina A."/>
            <person name="Stielow B."/>
            <person name="Teixiera M."/>
            <person name="Abouelleil A."/>
            <person name="Chapman S.B."/>
            <person name="Priest M."/>
            <person name="Young S.K."/>
            <person name="Wortman J."/>
            <person name="Nusbaum C."/>
            <person name="Birren B."/>
        </authorList>
    </citation>
    <scope>NUCLEOTIDE SEQUENCE [LARGE SCALE GENOMIC DNA]</scope>
    <source>
        <strain evidence="2 3">CBS 40295</strain>
    </source>
</reference>